<proteinExistence type="predicted"/>
<feature type="compositionally biased region" description="Low complexity" evidence="1">
    <location>
        <begin position="458"/>
        <end position="473"/>
    </location>
</feature>
<dbReference type="EC" id="3.1.-.-" evidence="2"/>
<dbReference type="Proteomes" id="UP001596496">
    <property type="component" value="Unassembled WGS sequence"/>
</dbReference>
<reference evidence="3" key="1">
    <citation type="journal article" date="2019" name="Int. J. Syst. Evol. Microbiol.">
        <title>The Global Catalogue of Microorganisms (GCM) 10K type strain sequencing project: providing services to taxonomists for standard genome sequencing and annotation.</title>
        <authorList>
            <consortium name="The Broad Institute Genomics Platform"/>
            <consortium name="The Broad Institute Genome Sequencing Center for Infectious Disease"/>
            <person name="Wu L."/>
            <person name="Ma J."/>
        </authorList>
    </citation>
    <scope>NUCLEOTIDE SEQUENCE [LARGE SCALE GENOMIC DNA]</scope>
    <source>
        <strain evidence="3">CECT 7649</strain>
    </source>
</reference>
<comment type="caution">
    <text evidence="2">The sequence shown here is derived from an EMBL/GenBank/DDBJ whole genome shotgun (WGS) entry which is preliminary data.</text>
</comment>
<name>A0ABW2NXV1_9ACTN</name>
<feature type="region of interest" description="Disordered" evidence="1">
    <location>
        <begin position="1"/>
        <end position="21"/>
    </location>
</feature>
<evidence type="ECO:0000256" key="1">
    <source>
        <dbReference type="SAM" id="MobiDB-lite"/>
    </source>
</evidence>
<feature type="region of interest" description="Disordered" evidence="1">
    <location>
        <begin position="410"/>
        <end position="435"/>
    </location>
</feature>
<dbReference type="GO" id="GO:0016787">
    <property type="term" value="F:hydrolase activity"/>
    <property type="evidence" value="ECO:0007669"/>
    <property type="project" value="UniProtKB-KW"/>
</dbReference>
<dbReference type="InterPro" id="IPR029052">
    <property type="entry name" value="Metallo-depent_PP-like"/>
</dbReference>
<dbReference type="RefSeq" id="WP_380824339.1">
    <property type="nucleotide sequence ID" value="NZ_JBHTCG010000002.1"/>
</dbReference>
<gene>
    <name evidence="2" type="ORF">ACFQSB_04330</name>
</gene>
<feature type="compositionally biased region" description="Basic and acidic residues" evidence="1">
    <location>
        <begin position="1"/>
        <end position="12"/>
    </location>
</feature>
<evidence type="ECO:0000313" key="2">
    <source>
        <dbReference type="EMBL" id="MFC7381423.1"/>
    </source>
</evidence>
<dbReference type="PANTHER" id="PTHR34211">
    <property type="entry name" value="CALCINEURIN-LIKE METALLO-PHOSPHOESTERASE SUPERFAMILY PROTEIN"/>
    <property type="match status" value="1"/>
</dbReference>
<keyword evidence="3" id="KW-1185">Reference proteome</keyword>
<protein>
    <submittedName>
        <fullName evidence="2">Metallophosphoesterase family protein</fullName>
        <ecNumber evidence="2">3.1.-.-</ecNumber>
    </submittedName>
</protein>
<sequence length="580" mass="62264">MVDVDRAAERGRRASSRVSEEGAGWSCQEVGTFQELRPDTRSFSWLKIATLIRSRNEVLAQLFGDPSNEVRRRWMASRAGQGADPDRRIAIDPGPDYGFLLLGDTGEGDASQYAVVPGMLNVGAGTSFAVIASDVIYPTGSGNEYDDKFFRAYKDYPGPIYAIPGNHDWYDGLGGFMRVFCDAPALQAERRGFSFSPSGLRGLLWKRPQAIDEPRLAEARRRRSLPGQRATQPGPYWVIDLPGLLLVGIDTGIRGTIDRDQGAWLRRVSADPRPKVLITGKPIYDRNDHHPCPIEGGGTVDEIVRDPAFNYVAAIGGDTHNYQRYPVRVGDRVIQYIVAGGGGAFMHATHTIPRVDVGGVHEDDFKCYPLRGDSLSFYSKLYSERYGMRWLYLTPDEGLVLMSDQIGNLPPRPVGTGDGTAGDPVPPASGTPATGASTVVDAGTASGAGKIGGPATAADGGTAGRAADAASTAGGAGGGVGAAEPVPPITARMKWAARLLGGRSMPFRLPVGRTFHRWFSELSDWDTPPFFKSFLHVSVEAGVLKIRCFAATGCRPQEIQPPLEDEITIPLTPLPPAGGA</sequence>
<accession>A0ABW2NXV1</accession>
<organism evidence="2 3">
    <name type="scientific">Sphaerisporangium rhizosphaerae</name>
    <dbReference type="NCBI Taxonomy" id="2269375"/>
    <lineage>
        <taxon>Bacteria</taxon>
        <taxon>Bacillati</taxon>
        <taxon>Actinomycetota</taxon>
        <taxon>Actinomycetes</taxon>
        <taxon>Streptosporangiales</taxon>
        <taxon>Streptosporangiaceae</taxon>
        <taxon>Sphaerisporangium</taxon>
    </lineage>
</organism>
<dbReference type="Gene3D" id="3.60.21.10">
    <property type="match status" value="1"/>
</dbReference>
<dbReference type="SUPFAM" id="SSF56300">
    <property type="entry name" value="Metallo-dependent phosphatases"/>
    <property type="match status" value="1"/>
</dbReference>
<evidence type="ECO:0000313" key="3">
    <source>
        <dbReference type="Proteomes" id="UP001596496"/>
    </source>
</evidence>
<feature type="region of interest" description="Disordered" evidence="1">
    <location>
        <begin position="458"/>
        <end position="480"/>
    </location>
</feature>
<dbReference type="PANTHER" id="PTHR34211:SF3">
    <property type="entry name" value="CALCINEURIN-LIKE METALLO-PHOSPHOESTERASE SUPERFAMILY PROTEIN"/>
    <property type="match status" value="1"/>
</dbReference>
<keyword evidence="2" id="KW-0378">Hydrolase</keyword>
<dbReference type="EMBL" id="JBHTCG010000002">
    <property type="protein sequence ID" value="MFC7381423.1"/>
    <property type="molecule type" value="Genomic_DNA"/>
</dbReference>